<feature type="domain" description="Mur ligase C-terminal" evidence="9">
    <location>
        <begin position="310"/>
        <end position="423"/>
    </location>
</feature>
<dbReference type="InterPro" id="IPR004101">
    <property type="entry name" value="Mur_ligase_C"/>
</dbReference>
<dbReference type="HAMAP" id="MF_00639">
    <property type="entry name" value="MurD"/>
    <property type="match status" value="1"/>
</dbReference>
<keyword evidence="6 7" id="KW-0067">ATP-binding</keyword>
<keyword evidence="7 8" id="KW-0131">Cell cycle</keyword>
<comment type="catalytic activity">
    <reaction evidence="7 8">
        <text>UDP-N-acetyl-alpha-D-muramoyl-L-alanine + D-glutamate + ATP = UDP-N-acetyl-alpha-D-muramoyl-L-alanyl-D-glutamate + ADP + phosphate + H(+)</text>
        <dbReference type="Rhea" id="RHEA:16429"/>
        <dbReference type="ChEBI" id="CHEBI:15378"/>
        <dbReference type="ChEBI" id="CHEBI:29986"/>
        <dbReference type="ChEBI" id="CHEBI:30616"/>
        <dbReference type="ChEBI" id="CHEBI:43474"/>
        <dbReference type="ChEBI" id="CHEBI:83898"/>
        <dbReference type="ChEBI" id="CHEBI:83900"/>
        <dbReference type="ChEBI" id="CHEBI:456216"/>
        <dbReference type="EC" id="6.3.2.9"/>
    </reaction>
</comment>
<dbReference type="RefSeq" id="WP_104712897.1">
    <property type="nucleotide sequence ID" value="NZ_PTRA01000001.1"/>
</dbReference>
<reference evidence="12" key="1">
    <citation type="submission" date="2018-02" db="EMBL/GenBank/DDBJ databases">
        <title>Genome sequencing of Solimonas sp. HR-BB.</title>
        <authorList>
            <person name="Lee Y."/>
            <person name="Jeon C.O."/>
        </authorList>
    </citation>
    <scope>NUCLEOTIDE SEQUENCE [LARGE SCALE GENOMIC DNA]</scope>
    <source>
        <strain evidence="12">HR-U</strain>
    </source>
</reference>
<dbReference type="InterPro" id="IPR005762">
    <property type="entry name" value="MurD"/>
</dbReference>
<evidence type="ECO:0000256" key="1">
    <source>
        <dbReference type="ARBA" id="ARBA00004496"/>
    </source>
</evidence>
<dbReference type="Proteomes" id="UP000239590">
    <property type="component" value="Unassembled WGS sequence"/>
</dbReference>
<evidence type="ECO:0000256" key="8">
    <source>
        <dbReference type="RuleBase" id="RU003664"/>
    </source>
</evidence>
<proteinExistence type="inferred from homology"/>
<gene>
    <name evidence="7 11" type="primary">murD</name>
    <name evidence="11" type="ORF">C5O19_13130</name>
</gene>
<dbReference type="Gene3D" id="3.40.1190.10">
    <property type="entry name" value="Mur-like, catalytic domain"/>
    <property type="match status" value="1"/>
</dbReference>
<sequence length="451" mass="49507">MMAKKIVVLGGGESGVGAALLAQAKGYGVFLSDKSELGEAYRSQLLEHGIPFEEKQHTETRIFEADEVIKSPGIPDHIPLIKSLREKQIPIIGEIEFAARFTKARLIAITGSNGKTTTTLLTYHLLKTAGLNVGLAGNIGDSFAKQVITDAFDYYVLEISSFMLDSMVEFKADIAILTNITPDHLDRYQYDFQQYINSKFRILQNMGPADTFIYWQESEAIAQELGKRTIVPQTLPVSTQTQLAKGVSITDTQLIARTATQEFEIALADLPIAGTHNALNASCAVLAALSLEVSNETIREGLRTFQNAPHRLEPVGELQGIRFINDSKATNVDSVFFALGSYAEPLILIMGGVDKGNDYTQIESLVSEKVKVLICLGTNNTKLQTFFAGKVPVILETQQIEQAVAWGYEQATAGDVVLLSPACASFDLFKNYEDRGNQFRSQVQQLIQKNS</sequence>
<feature type="binding site" evidence="7">
    <location>
        <begin position="111"/>
        <end position="117"/>
    </location>
    <ligand>
        <name>ATP</name>
        <dbReference type="ChEBI" id="CHEBI:30616"/>
    </ligand>
</feature>
<dbReference type="PANTHER" id="PTHR43692">
    <property type="entry name" value="UDP-N-ACETYLMURAMOYLALANINE--D-GLUTAMATE LIGASE"/>
    <property type="match status" value="1"/>
</dbReference>
<keyword evidence="12" id="KW-1185">Reference proteome</keyword>
<dbReference type="PANTHER" id="PTHR43692:SF1">
    <property type="entry name" value="UDP-N-ACETYLMURAMOYLALANINE--D-GLUTAMATE LIGASE"/>
    <property type="match status" value="1"/>
</dbReference>
<evidence type="ECO:0000313" key="12">
    <source>
        <dbReference type="Proteomes" id="UP000239590"/>
    </source>
</evidence>
<comment type="similarity">
    <text evidence="7">Belongs to the MurCDEF family.</text>
</comment>
<evidence type="ECO:0000256" key="6">
    <source>
        <dbReference type="ARBA" id="ARBA00022840"/>
    </source>
</evidence>
<dbReference type="EC" id="6.3.2.9" evidence="7 8"/>
<keyword evidence="7 8" id="KW-0132">Cell division</keyword>
<dbReference type="UniPathway" id="UPA00219"/>
<dbReference type="GO" id="GO:0005737">
    <property type="term" value="C:cytoplasm"/>
    <property type="evidence" value="ECO:0007669"/>
    <property type="project" value="UniProtKB-SubCell"/>
</dbReference>
<dbReference type="SUPFAM" id="SSF53244">
    <property type="entry name" value="MurD-like peptide ligases, peptide-binding domain"/>
    <property type="match status" value="1"/>
</dbReference>
<dbReference type="Pfam" id="PF08245">
    <property type="entry name" value="Mur_ligase_M"/>
    <property type="match status" value="1"/>
</dbReference>
<keyword evidence="4 7" id="KW-0436">Ligase</keyword>
<evidence type="ECO:0000256" key="2">
    <source>
        <dbReference type="ARBA" id="ARBA00004752"/>
    </source>
</evidence>
<evidence type="ECO:0000259" key="10">
    <source>
        <dbReference type="Pfam" id="PF08245"/>
    </source>
</evidence>
<dbReference type="AlphaFoldDB" id="A0A2S7IS21"/>
<keyword evidence="5 7" id="KW-0547">Nucleotide-binding</keyword>
<evidence type="ECO:0000259" key="9">
    <source>
        <dbReference type="Pfam" id="PF02875"/>
    </source>
</evidence>
<comment type="caution">
    <text evidence="11">The sequence shown here is derived from an EMBL/GenBank/DDBJ whole genome shotgun (WGS) entry which is preliminary data.</text>
</comment>
<keyword evidence="3 7" id="KW-0963">Cytoplasm</keyword>
<dbReference type="NCBIfam" id="TIGR01087">
    <property type="entry name" value="murD"/>
    <property type="match status" value="1"/>
</dbReference>
<comment type="subcellular location">
    <subcellularLocation>
        <location evidence="1 7 8">Cytoplasm</location>
    </subcellularLocation>
</comment>
<dbReference type="GO" id="GO:0008764">
    <property type="term" value="F:UDP-N-acetylmuramoylalanine-D-glutamate ligase activity"/>
    <property type="evidence" value="ECO:0007669"/>
    <property type="project" value="UniProtKB-UniRule"/>
</dbReference>
<organism evidence="11 12">
    <name type="scientific">Siphonobacter curvatus</name>
    <dbReference type="NCBI Taxonomy" id="2094562"/>
    <lineage>
        <taxon>Bacteria</taxon>
        <taxon>Pseudomonadati</taxon>
        <taxon>Bacteroidota</taxon>
        <taxon>Cytophagia</taxon>
        <taxon>Cytophagales</taxon>
        <taxon>Cytophagaceae</taxon>
        <taxon>Siphonobacter</taxon>
    </lineage>
</organism>
<evidence type="ECO:0000256" key="4">
    <source>
        <dbReference type="ARBA" id="ARBA00022598"/>
    </source>
</evidence>
<keyword evidence="7 8" id="KW-0961">Cell wall biogenesis/degradation</keyword>
<evidence type="ECO:0000313" key="11">
    <source>
        <dbReference type="EMBL" id="PQA60517.1"/>
    </source>
</evidence>
<dbReference type="Gene3D" id="3.40.50.720">
    <property type="entry name" value="NAD(P)-binding Rossmann-like Domain"/>
    <property type="match status" value="1"/>
</dbReference>
<dbReference type="OrthoDB" id="9809796at2"/>
<name>A0A2S7IS21_9BACT</name>
<keyword evidence="7 8" id="KW-0573">Peptidoglycan synthesis</keyword>
<dbReference type="GO" id="GO:0071555">
    <property type="term" value="P:cell wall organization"/>
    <property type="evidence" value="ECO:0007669"/>
    <property type="project" value="UniProtKB-KW"/>
</dbReference>
<dbReference type="SUPFAM" id="SSF51984">
    <property type="entry name" value="MurCD N-terminal domain"/>
    <property type="match status" value="1"/>
</dbReference>
<dbReference type="InterPro" id="IPR036565">
    <property type="entry name" value="Mur-like_cat_sf"/>
</dbReference>
<dbReference type="GO" id="GO:0009252">
    <property type="term" value="P:peptidoglycan biosynthetic process"/>
    <property type="evidence" value="ECO:0007669"/>
    <property type="project" value="UniProtKB-UniRule"/>
</dbReference>
<dbReference type="EMBL" id="PTRA01000001">
    <property type="protein sequence ID" value="PQA60517.1"/>
    <property type="molecule type" value="Genomic_DNA"/>
</dbReference>
<dbReference type="SUPFAM" id="SSF53623">
    <property type="entry name" value="MurD-like peptide ligases, catalytic domain"/>
    <property type="match status" value="1"/>
</dbReference>
<evidence type="ECO:0000256" key="3">
    <source>
        <dbReference type="ARBA" id="ARBA00022490"/>
    </source>
</evidence>
<protein>
    <recommendedName>
        <fullName evidence="7 8">UDP-N-acetylmuramoylalanine--D-glutamate ligase</fullName>
        <ecNumber evidence="7 8">6.3.2.9</ecNumber>
    </recommendedName>
    <alternativeName>
        <fullName evidence="7">D-glutamic acid-adding enzyme</fullName>
    </alternativeName>
    <alternativeName>
        <fullName evidence="7">UDP-N-acetylmuramoyl-L-alanyl-D-glutamate synthetase</fullName>
    </alternativeName>
</protein>
<keyword evidence="7 8" id="KW-0133">Cell shape</keyword>
<dbReference type="GO" id="GO:0051301">
    <property type="term" value="P:cell division"/>
    <property type="evidence" value="ECO:0007669"/>
    <property type="project" value="UniProtKB-KW"/>
</dbReference>
<dbReference type="GO" id="GO:0005524">
    <property type="term" value="F:ATP binding"/>
    <property type="evidence" value="ECO:0007669"/>
    <property type="project" value="UniProtKB-UniRule"/>
</dbReference>
<dbReference type="Pfam" id="PF02875">
    <property type="entry name" value="Mur_ligase_C"/>
    <property type="match status" value="1"/>
</dbReference>
<accession>A0A2S7IS21</accession>
<dbReference type="InterPro" id="IPR013221">
    <property type="entry name" value="Mur_ligase_cen"/>
</dbReference>
<comment type="pathway">
    <text evidence="2 7 8">Cell wall biogenesis; peptidoglycan biosynthesis.</text>
</comment>
<dbReference type="Pfam" id="PF21377">
    <property type="entry name" value="MurD_N"/>
    <property type="match status" value="1"/>
</dbReference>
<evidence type="ECO:0000256" key="5">
    <source>
        <dbReference type="ARBA" id="ARBA00022741"/>
    </source>
</evidence>
<dbReference type="Gene3D" id="3.90.190.20">
    <property type="entry name" value="Mur ligase, C-terminal domain"/>
    <property type="match status" value="1"/>
</dbReference>
<comment type="function">
    <text evidence="7 8">Cell wall formation. Catalyzes the addition of glutamate to the nucleotide precursor UDP-N-acetylmuramoyl-L-alanine (UMA).</text>
</comment>
<feature type="domain" description="Mur ligase central" evidence="10">
    <location>
        <begin position="109"/>
        <end position="288"/>
    </location>
</feature>
<evidence type="ECO:0000256" key="7">
    <source>
        <dbReference type="HAMAP-Rule" id="MF_00639"/>
    </source>
</evidence>
<dbReference type="GO" id="GO:0008360">
    <property type="term" value="P:regulation of cell shape"/>
    <property type="evidence" value="ECO:0007669"/>
    <property type="project" value="UniProtKB-KW"/>
</dbReference>
<dbReference type="InterPro" id="IPR036615">
    <property type="entry name" value="Mur_ligase_C_dom_sf"/>
</dbReference>